<evidence type="ECO:0000313" key="2">
    <source>
        <dbReference type="Proteomes" id="UP001596043"/>
    </source>
</evidence>
<reference evidence="2" key="1">
    <citation type="journal article" date="2019" name="Int. J. Syst. Evol. Microbiol.">
        <title>The Global Catalogue of Microorganisms (GCM) 10K type strain sequencing project: providing services to taxonomists for standard genome sequencing and annotation.</title>
        <authorList>
            <consortium name="The Broad Institute Genomics Platform"/>
            <consortium name="The Broad Institute Genome Sequencing Center for Infectious Disease"/>
            <person name="Wu L."/>
            <person name="Ma J."/>
        </authorList>
    </citation>
    <scope>NUCLEOTIDE SEQUENCE [LARGE SCALE GENOMIC DNA]</scope>
    <source>
        <strain evidence="2">YJ-61-S</strain>
    </source>
</reference>
<dbReference type="RefSeq" id="WP_379976690.1">
    <property type="nucleotide sequence ID" value="NZ_JBHSFV010000001.1"/>
</dbReference>
<organism evidence="1 2">
    <name type="scientific">Dokdonia ponticola</name>
    <dbReference type="NCBI Taxonomy" id="2041041"/>
    <lineage>
        <taxon>Bacteria</taxon>
        <taxon>Pseudomonadati</taxon>
        <taxon>Bacteroidota</taxon>
        <taxon>Flavobacteriia</taxon>
        <taxon>Flavobacteriales</taxon>
        <taxon>Flavobacteriaceae</taxon>
        <taxon>Dokdonia</taxon>
    </lineage>
</organism>
<dbReference type="Proteomes" id="UP001596043">
    <property type="component" value="Unassembled WGS sequence"/>
</dbReference>
<name>A0ABV9HTC1_9FLAO</name>
<dbReference type="EMBL" id="JBHSFV010000001">
    <property type="protein sequence ID" value="MFC4632491.1"/>
    <property type="molecule type" value="Genomic_DNA"/>
</dbReference>
<comment type="caution">
    <text evidence="1">The sequence shown here is derived from an EMBL/GenBank/DDBJ whole genome shotgun (WGS) entry which is preliminary data.</text>
</comment>
<protein>
    <submittedName>
        <fullName evidence="1">Uncharacterized protein</fullName>
    </submittedName>
</protein>
<gene>
    <name evidence="1" type="ORF">ACFO3O_01125</name>
</gene>
<sequence length="116" mass="13711">MFWKKGNTKNTKGKIELNSNGFQVTHNNGVSLVEWNLIDKITAYKVDLITIDEICFEIEHLNKSLLITEECVGWRVFLKELLEKFPLIDKEWEEKIVQPPFERNETELYIRNKNVA</sequence>
<accession>A0ABV9HTC1</accession>
<keyword evidence="2" id="KW-1185">Reference proteome</keyword>
<evidence type="ECO:0000313" key="1">
    <source>
        <dbReference type="EMBL" id="MFC4632491.1"/>
    </source>
</evidence>
<proteinExistence type="predicted"/>